<feature type="region of interest" description="Disordered" evidence="1">
    <location>
        <begin position="29"/>
        <end position="49"/>
    </location>
</feature>
<dbReference type="Proteomes" id="UP000683925">
    <property type="component" value="Unassembled WGS sequence"/>
</dbReference>
<feature type="compositionally biased region" description="Basic and acidic residues" evidence="1">
    <location>
        <begin position="29"/>
        <end position="41"/>
    </location>
</feature>
<evidence type="ECO:0000313" key="3">
    <source>
        <dbReference type="Proteomes" id="UP000683925"/>
    </source>
</evidence>
<reference evidence="2" key="1">
    <citation type="submission" date="2021-01" db="EMBL/GenBank/DDBJ databases">
        <authorList>
            <consortium name="Genoscope - CEA"/>
            <person name="William W."/>
        </authorList>
    </citation>
    <scope>NUCLEOTIDE SEQUENCE</scope>
</reference>
<accession>A0A8S1SGL1</accession>
<sequence length="69" mass="7788">MGSCCANTTQEKESFTAIPAPIQISNENLEVKEPTKIKESNETPSSPIRSEKIDHRKRIMEALRVIEEC</sequence>
<evidence type="ECO:0000313" key="2">
    <source>
        <dbReference type="EMBL" id="CAD8138439.1"/>
    </source>
</evidence>
<protein>
    <submittedName>
        <fullName evidence="2">Uncharacterized protein</fullName>
    </submittedName>
</protein>
<organism evidence="2 3">
    <name type="scientific">Paramecium octaurelia</name>
    <dbReference type="NCBI Taxonomy" id="43137"/>
    <lineage>
        <taxon>Eukaryota</taxon>
        <taxon>Sar</taxon>
        <taxon>Alveolata</taxon>
        <taxon>Ciliophora</taxon>
        <taxon>Intramacronucleata</taxon>
        <taxon>Oligohymenophorea</taxon>
        <taxon>Peniculida</taxon>
        <taxon>Parameciidae</taxon>
        <taxon>Paramecium</taxon>
    </lineage>
</organism>
<evidence type="ECO:0000256" key="1">
    <source>
        <dbReference type="SAM" id="MobiDB-lite"/>
    </source>
</evidence>
<dbReference type="AlphaFoldDB" id="A0A8S1SGL1"/>
<gene>
    <name evidence="2" type="ORF">POCTA_138.1.T0090380</name>
</gene>
<proteinExistence type="predicted"/>
<keyword evidence="3" id="KW-1185">Reference proteome</keyword>
<dbReference type="EMBL" id="CAJJDP010000008">
    <property type="protein sequence ID" value="CAD8138439.1"/>
    <property type="molecule type" value="Genomic_DNA"/>
</dbReference>
<name>A0A8S1SGL1_PAROT</name>
<comment type="caution">
    <text evidence="2">The sequence shown here is derived from an EMBL/GenBank/DDBJ whole genome shotgun (WGS) entry which is preliminary data.</text>
</comment>